<dbReference type="PATRIC" id="fig|758793.3.peg.1620"/>
<dbReference type="InterPro" id="IPR023346">
    <property type="entry name" value="Lysozyme-like_dom_sf"/>
</dbReference>
<name>R4WR23_9BURK</name>
<keyword evidence="8" id="KW-0378">Hydrolase</keyword>
<evidence type="ECO:0000259" key="13">
    <source>
        <dbReference type="Pfam" id="PF00905"/>
    </source>
</evidence>
<dbReference type="InterPro" id="IPR050396">
    <property type="entry name" value="Glycosyltr_51/Transpeptidase"/>
</dbReference>
<dbReference type="GO" id="GO:0008658">
    <property type="term" value="F:penicillin binding"/>
    <property type="evidence" value="ECO:0007669"/>
    <property type="project" value="InterPro"/>
</dbReference>
<feature type="domain" description="Penicillin-binding C-terminal" evidence="15">
    <location>
        <begin position="655"/>
        <end position="736"/>
    </location>
</feature>
<dbReference type="RefSeq" id="WP_016345522.1">
    <property type="nucleotide sequence ID" value="NC_021287.1"/>
</dbReference>
<dbReference type="AlphaFoldDB" id="R4WR23"/>
<evidence type="ECO:0000256" key="2">
    <source>
        <dbReference type="ARBA" id="ARBA00007090"/>
    </source>
</evidence>
<dbReference type="PANTHER" id="PTHR32282:SF15">
    <property type="entry name" value="PENICILLIN-BINDING PROTEIN 1C"/>
    <property type="match status" value="1"/>
</dbReference>
<feature type="chain" id="PRO_5004380994" description="peptidoglycan glycosyltransferase" evidence="12">
    <location>
        <begin position="23"/>
        <end position="751"/>
    </location>
</feature>
<dbReference type="KEGG" id="buo:BRPE64_ACDS16160"/>
<dbReference type="Gene3D" id="1.10.3810.10">
    <property type="entry name" value="Biosynthetic peptidoglycan transglycosylase-like"/>
    <property type="match status" value="1"/>
</dbReference>
<evidence type="ECO:0000256" key="6">
    <source>
        <dbReference type="ARBA" id="ARBA00022676"/>
    </source>
</evidence>
<evidence type="ECO:0000256" key="9">
    <source>
        <dbReference type="ARBA" id="ARBA00023268"/>
    </source>
</evidence>
<dbReference type="Proteomes" id="UP000013966">
    <property type="component" value="Chromosome 1"/>
</dbReference>
<keyword evidence="5" id="KW-0645">Protease</keyword>
<comment type="similarity">
    <text evidence="3">In the N-terminal section; belongs to the glycosyltransferase 51 family.</text>
</comment>
<dbReference type="InterPro" id="IPR036950">
    <property type="entry name" value="PBP_transglycosylase"/>
</dbReference>
<dbReference type="SUPFAM" id="SSF53955">
    <property type="entry name" value="Lysozyme-like"/>
    <property type="match status" value="1"/>
</dbReference>
<dbReference type="OrthoDB" id="9766909at2"/>
<keyword evidence="17" id="KW-1185">Reference proteome</keyword>
<evidence type="ECO:0000256" key="10">
    <source>
        <dbReference type="ARBA" id="ARBA00044770"/>
    </source>
</evidence>
<feature type="domain" description="Glycosyl transferase family 51" evidence="14">
    <location>
        <begin position="48"/>
        <end position="222"/>
    </location>
</feature>
<evidence type="ECO:0000256" key="1">
    <source>
        <dbReference type="ARBA" id="ARBA00004752"/>
    </source>
</evidence>
<dbReference type="InterPro" id="IPR009647">
    <property type="entry name" value="PBP_C"/>
</dbReference>
<keyword evidence="9" id="KW-0511">Multifunctional enzyme</keyword>
<evidence type="ECO:0000313" key="16">
    <source>
        <dbReference type="EMBL" id="BAN23370.1"/>
    </source>
</evidence>
<dbReference type="GO" id="GO:0008955">
    <property type="term" value="F:peptidoglycan glycosyltransferase activity"/>
    <property type="evidence" value="ECO:0007669"/>
    <property type="project" value="UniProtKB-EC"/>
</dbReference>
<feature type="domain" description="Penicillin-binding protein transpeptidase" evidence="13">
    <location>
        <begin position="319"/>
        <end position="552"/>
    </location>
</feature>
<dbReference type="SUPFAM" id="SSF56601">
    <property type="entry name" value="beta-lactamase/transpeptidase-like"/>
    <property type="match status" value="1"/>
</dbReference>
<keyword evidence="7" id="KW-0808">Transferase</keyword>
<feature type="signal peptide" evidence="12">
    <location>
        <begin position="1"/>
        <end position="22"/>
    </location>
</feature>
<sequence length="751" mass="79983">MKRAASLVIACALGALSAAAHASPSFDDVRANWRSSDWMLLSRDGETLARTRIDKSARRGDWVALADVSPALREAIVVSEDKRFYEHAGVDWRGAAAAAWGNLWNTRTRGASTVTMQLTGLIDEGGKPAGRRSIGEKAQQTVGALWIERSWRKDQILEAYLNLVPFRGEIIGLSALSQTLFGKAPSGLDERESALAAALVRAPNAPYPKVAARACTILRDMQALHGAHGSHDADPCVNLTSYVQLALTRTASAPAFAQGDDALAPHLARRIAGEVHPAAGARVRSTLDARLQRFARDTLARTLAELNARAHPRNVHDAAAIVIDNRTGDVLAWVGAAGGLSNAPEVDAVLAARQAGSTLKPFLYAQAIDEKRVTAATLLDDAPLDLATGGGLYIPQNYDHDFKGWVSVRTALGSSLNVPAVRTLVMVTPHRFAKTLVALGLPLSQAGDYYGFSLALGSADVTLATLANAYRALANGGVARPFFDLDAHPPAPAGTRVFSADASFIVTDILADNNARTRTFGFDSVLATRTFSAVKTGTSKDMRDNWAVGFTSRYTVGVWVGNADGAPMWDVSGVTGAAPAWNAIVNYLNRRSDSRAPAAPAGVVRTNVAYQNDIEPTRDEWFVRGTQMSAVGLTANAARAAHGTAPNAPNAPNAPDAQAARIGAPTDGTIFALDPDIPPARQRVWFERADSGARLAWRLDGKTYGHDARASWLPWPGRHVLELVDTQGAVIDKVSFEVRGAYVKSAARPSK</sequence>
<accession>R4WR23</accession>
<dbReference type="Pfam" id="PF00912">
    <property type="entry name" value="Transgly"/>
    <property type="match status" value="1"/>
</dbReference>
<dbReference type="GO" id="GO:0030288">
    <property type="term" value="C:outer membrane-bounded periplasmic space"/>
    <property type="evidence" value="ECO:0007669"/>
    <property type="project" value="TreeGrafter"/>
</dbReference>
<comment type="pathway">
    <text evidence="1">Cell wall biogenesis; peptidoglycan biosynthesis.</text>
</comment>
<dbReference type="GO" id="GO:0009252">
    <property type="term" value="P:peptidoglycan biosynthetic process"/>
    <property type="evidence" value="ECO:0007669"/>
    <property type="project" value="UniProtKB-UniPathway"/>
</dbReference>
<dbReference type="Pfam" id="PF06832">
    <property type="entry name" value="BiPBP_C"/>
    <property type="match status" value="1"/>
</dbReference>
<dbReference type="InterPro" id="IPR012338">
    <property type="entry name" value="Beta-lactam/transpept-like"/>
</dbReference>
<gene>
    <name evidence="16" type="primary">pbpC</name>
    <name evidence="16" type="ORF">BRPE64_ACDS16160</name>
</gene>
<evidence type="ECO:0000256" key="5">
    <source>
        <dbReference type="ARBA" id="ARBA00022670"/>
    </source>
</evidence>
<evidence type="ECO:0000256" key="12">
    <source>
        <dbReference type="SAM" id="SignalP"/>
    </source>
</evidence>
<comment type="similarity">
    <text evidence="2">In the C-terminal section; belongs to the transpeptidase family.</text>
</comment>
<dbReference type="EC" id="2.4.99.28" evidence="10"/>
<evidence type="ECO:0000256" key="7">
    <source>
        <dbReference type="ARBA" id="ARBA00022679"/>
    </source>
</evidence>
<evidence type="ECO:0000256" key="4">
    <source>
        <dbReference type="ARBA" id="ARBA00022645"/>
    </source>
</evidence>
<keyword evidence="4" id="KW-0121">Carboxypeptidase</keyword>
<dbReference type="UniPathway" id="UPA00219"/>
<evidence type="ECO:0000313" key="17">
    <source>
        <dbReference type="Proteomes" id="UP000013966"/>
    </source>
</evidence>
<dbReference type="HOGENOM" id="CLU_006354_7_1_4"/>
<dbReference type="NCBIfam" id="TIGR02073">
    <property type="entry name" value="PBP_1c"/>
    <property type="match status" value="1"/>
</dbReference>
<proteinExistence type="inferred from homology"/>
<dbReference type="InterPro" id="IPR001264">
    <property type="entry name" value="Glyco_trans_51"/>
</dbReference>
<dbReference type="Gene3D" id="3.40.710.10">
    <property type="entry name" value="DD-peptidase/beta-lactamase superfamily"/>
    <property type="match status" value="1"/>
</dbReference>
<keyword evidence="12" id="KW-0732">Signal</keyword>
<dbReference type="EMBL" id="AP013058">
    <property type="protein sequence ID" value="BAN23370.1"/>
    <property type="molecule type" value="Genomic_DNA"/>
</dbReference>
<dbReference type="GO" id="GO:0004180">
    <property type="term" value="F:carboxypeptidase activity"/>
    <property type="evidence" value="ECO:0007669"/>
    <property type="project" value="UniProtKB-KW"/>
</dbReference>
<dbReference type="Pfam" id="PF00905">
    <property type="entry name" value="Transpeptidase"/>
    <property type="match status" value="1"/>
</dbReference>
<protein>
    <recommendedName>
        <fullName evidence="10">peptidoglycan glycosyltransferase</fullName>
        <ecNumber evidence="10">2.4.99.28</ecNumber>
    </recommendedName>
</protein>
<keyword evidence="6" id="KW-0328">Glycosyltransferase</keyword>
<evidence type="ECO:0000256" key="3">
    <source>
        <dbReference type="ARBA" id="ARBA00007739"/>
    </source>
</evidence>
<reference evidence="16 17" key="1">
    <citation type="journal article" date="2013" name="Genome Announc.">
        <title>Complete Genome Sequence of Burkholderia sp. Strain RPE64, Bacterial Symbiont of the Bean Bug Riptortus pedestris.</title>
        <authorList>
            <person name="Shibata T.F."/>
            <person name="Maeda T."/>
            <person name="Nikoh N."/>
            <person name="Yamaguchi K."/>
            <person name="Oshima K."/>
            <person name="Hattori M."/>
            <person name="Nishiyama T."/>
            <person name="Hasebe M."/>
            <person name="Fukatsu T."/>
            <person name="Kikuchi Y."/>
            <person name="Shigenobu S."/>
        </authorList>
    </citation>
    <scope>NUCLEOTIDE SEQUENCE [LARGE SCALE GENOMIC DNA]</scope>
</reference>
<dbReference type="GO" id="GO:0006508">
    <property type="term" value="P:proteolysis"/>
    <property type="evidence" value="ECO:0007669"/>
    <property type="project" value="UniProtKB-KW"/>
</dbReference>
<evidence type="ECO:0000256" key="11">
    <source>
        <dbReference type="ARBA" id="ARBA00049902"/>
    </source>
</evidence>
<dbReference type="InterPro" id="IPR011815">
    <property type="entry name" value="PBP_1c"/>
</dbReference>
<dbReference type="InterPro" id="IPR001460">
    <property type="entry name" value="PCN-bd_Tpept"/>
</dbReference>
<dbReference type="STRING" id="758793.BRPE64_ACDS16160"/>
<evidence type="ECO:0000259" key="14">
    <source>
        <dbReference type="Pfam" id="PF00912"/>
    </source>
</evidence>
<organism evidence="16 17">
    <name type="scientific">Caballeronia insecticola</name>
    <dbReference type="NCBI Taxonomy" id="758793"/>
    <lineage>
        <taxon>Bacteria</taxon>
        <taxon>Pseudomonadati</taxon>
        <taxon>Pseudomonadota</taxon>
        <taxon>Betaproteobacteria</taxon>
        <taxon>Burkholderiales</taxon>
        <taxon>Burkholderiaceae</taxon>
        <taxon>Caballeronia</taxon>
    </lineage>
</organism>
<dbReference type="PANTHER" id="PTHR32282">
    <property type="entry name" value="BINDING PROTEIN TRANSPEPTIDASE, PUTATIVE-RELATED"/>
    <property type="match status" value="1"/>
</dbReference>
<evidence type="ECO:0000259" key="15">
    <source>
        <dbReference type="Pfam" id="PF06832"/>
    </source>
</evidence>
<evidence type="ECO:0000256" key="8">
    <source>
        <dbReference type="ARBA" id="ARBA00022801"/>
    </source>
</evidence>
<comment type="catalytic activity">
    <reaction evidence="11">
        <text>[GlcNAc-(1-&gt;4)-Mur2Ac(oyl-L-Ala-gamma-D-Glu-L-Lys-D-Ala-D-Ala)](n)-di-trans,octa-cis-undecaprenyl diphosphate + beta-D-GlcNAc-(1-&gt;4)-Mur2Ac(oyl-L-Ala-gamma-D-Glu-L-Lys-D-Ala-D-Ala)-di-trans,octa-cis-undecaprenyl diphosphate = [GlcNAc-(1-&gt;4)-Mur2Ac(oyl-L-Ala-gamma-D-Glu-L-Lys-D-Ala-D-Ala)](n+1)-di-trans,octa-cis-undecaprenyl diphosphate + di-trans,octa-cis-undecaprenyl diphosphate + H(+)</text>
        <dbReference type="Rhea" id="RHEA:23708"/>
        <dbReference type="Rhea" id="RHEA-COMP:9602"/>
        <dbReference type="Rhea" id="RHEA-COMP:9603"/>
        <dbReference type="ChEBI" id="CHEBI:15378"/>
        <dbReference type="ChEBI" id="CHEBI:58405"/>
        <dbReference type="ChEBI" id="CHEBI:60033"/>
        <dbReference type="ChEBI" id="CHEBI:78435"/>
        <dbReference type="EC" id="2.4.99.28"/>
    </reaction>
</comment>
<reference evidence="16 17" key="2">
    <citation type="journal article" date="2018" name="Int. J. Syst. Evol. Microbiol.">
        <title>Burkholderia insecticola sp. nov., a gut symbiotic bacterium of the bean bug Riptortus pedestris.</title>
        <authorList>
            <person name="Takeshita K."/>
            <person name="Tamaki H."/>
            <person name="Ohbayashi T."/>
            <person name="Meng X.-Y."/>
            <person name="Sone T."/>
            <person name="Mitani Y."/>
            <person name="Peeters C."/>
            <person name="Kikuchi Y."/>
            <person name="Vandamme P."/>
        </authorList>
    </citation>
    <scope>NUCLEOTIDE SEQUENCE [LARGE SCALE GENOMIC DNA]</scope>
    <source>
        <strain evidence="16">RPE64</strain>
    </source>
</reference>